<reference evidence="1 2" key="1">
    <citation type="submission" date="2020-04" db="EMBL/GenBank/DDBJ databases">
        <title>Genome sequencing of novel species.</title>
        <authorList>
            <person name="Heo J."/>
            <person name="Kim S.-J."/>
            <person name="Kim J.-S."/>
            <person name="Hong S.-B."/>
            <person name="Kwon S.-W."/>
        </authorList>
    </citation>
    <scope>NUCLEOTIDE SEQUENCE [LARGE SCALE GENOMIC DNA]</scope>
    <source>
        <strain evidence="1 2">F39-2</strain>
    </source>
</reference>
<sequence length="344" mass="38855">MNDLGKNLSKVVAVTQEVEASFRFIETGLLNLRSTKFIGANNHVTLQLLAAGFERLLKILLLLKHKHLHGEFPEQVKAHRYFSKYRNGHGIEELLKELLTYADEVPLMNSVPMVADDLAYLKNDPAFHSLLDILTEFAVAQRYFYIDTIVLDNFNPAVNPFELFSDFIYDFNQGVDTSGLSYEQEDQRAIKAAIICIEKGVRAISRFFTHGLDSLGRQYYGDFSSFILLKEEDLGSLKYTEPSVSAADSYLPIPKLSLAYLKLVTTARSQIICASDHPDWPFTVSTIKVYFAKPMFYFAEIGNAVFALTGATSSHYQVPTYFKSPHLKPKGYALFLLETAQKLS</sequence>
<accession>A0A7L5DZM2</accession>
<organism evidence="1 2">
    <name type="scientific">Mucilaginibacter robiniae</name>
    <dbReference type="NCBI Taxonomy" id="2728022"/>
    <lineage>
        <taxon>Bacteria</taxon>
        <taxon>Pseudomonadati</taxon>
        <taxon>Bacteroidota</taxon>
        <taxon>Sphingobacteriia</taxon>
        <taxon>Sphingobacteriales</taxon>
        <taxon>Sphingobacteriaceae</taxon>
        <taxon>Mucilaginibacter</taxon>
    </lineage>
</organism>
<name>A0A7L5DZM2_9SPHI</name>
<protein>
    <recommendedName>
        <fullName evidence="3">HEPN domain-containing protein</fullName>
    </recommendedName>
</protein>
<evidence type="ECO:0000313" key="1">
    <source>
        <dbReference type="EMBL" id="QJD95479.1"/>
    </source>
</evidence>
<dbReference type="RefSeq" id="WP_169606489.1">
    <property type="nucleotide sequence ID" value="NZ_CP051682.1"/>
</dbReference>
<gene>
    <name evidence="1" type="ORF">HH214_06115</name>
</gene>
<proteinExistence type="predicted"/>
<dbReference type="KEGG" id="mrob:HH214_06115"/>
<evidence type="ECO:0000313" key="2">
    <source>
        <dbReference type="Proteomes" id="UP000503278"/>
    </source>
</evidence>
<dbReference type="AlphaFoldDB" id="A0A7L5DZM2"/>
<keyword evidence="2" id="KW-1185">Reference proteome</keyword>
<dbReference type="EMBL" id="CP051682">
    <property type="protein sequence ID" value="QJD95479.1"/>
    <property type="molecule type" value="Genomic_DNA"/>
</dbReference>
<evidence type="ECO:0008006" key="3">
    <source>
        <dbReference type="Google" id="ProtNLM"/>
    </source>
</evidence>
<dbReference type="Proteomes" id="UP000503278">
    <property type="component" value="Chromosome"/>
</dbReference>